<dbReference type="STRING" id="55802.TBCH5v1_2253"/>
<sequence>MLQTPLILRKDWDILIILDACRYDYFRDLNSKYFPNAVPMKVISPASNTYEWAKKVLEPHIWSDVVYVSANPWINSKIPVKDLDVRGKFFRIYDAWLYNWDDKKNTVWPDELTDVAIRLINKYKDKKFIIHYIQPHAPYLSLDIEQSSPFPLTGGDIGNKKTTLQRLEDFVVYKLLPRPLFKAFLKWRYSKGLPIGGPEFVAFANLSLDEWREAYMKNLEIALRSVRKLISRFNYKNVIITADHGELLGDRFWFGYKVGHPAFVYYKELVEVPWLEVKG</sequence>
<evidence type="ECO:0000313" key="2">
    <source>
        <dbReference type="Proteomes" id="UP000066042"/>
    </source>
</evidence>
<dbReference type="EMBL" id="CP013050">
    <property type="protein sequence ID" value="ALM76150.1"/>
    <property type="molecule type" value="Genomic_DNA"/>
</dbReference>
<evidence type="ECO:0000313" key="1">
    <source>
        <dbReference type="EMBL" id="ALM76150.1"/>
    </source>
</evidence>
<dbReference type="InterPro" id="IPR017850">
    <property type="entry name" value="Alkaline_phosphatase_core_sf"/>
</dbReference>
<organism evidence="1 2">
    <name type="scientific">Thermococcus barophilus</name>
    <dbReference type="NCBI Taxonomy" id="55802"/>
    <lineage>
        <taxon>Archaea</taxon>
        <taxon>Methanobacteriati</taxon>
        <taxon>Methanobacteriota</taxon>
        <taxon>Thermococci</taxon>
        <taxon>Thermococcales</taxon>
        <taxon>Thermococcaceae</taxon>
        <taxon>Thermococcus</taxon>
    </lineage>
</organism>
<dbReference type="PATRIC" id="fig|55802.8.peg.2234"/>
<protein>
    <recommendedName>
        <fullName evidence="3">Sulfatase N-terminal domain-containing protein</fullName>
    </recommendedName>
</protein>
<proteinExistence type="predicted"/>
<gene>
    <name evidence="1" type="ORF">TBCH5v1_2253</name>
</gene>
<name>A0A0S1XEB6_THEBA</name>
<accession>A0A0S1XEB6</accession>
<dbReference type="Gene3D" id="3.40.720.10">
    <property type="entry name" value="Alkaline Phosphatase, subunit A"/>
    <property type="match status" value="1"/>
</dbReference>
<dbReference type="SUPFAM" id="SSF53649">
    <property type="entry name" value="Alkaline phosphatase-like"/>
    <property type="match status" value="1"/>
</dbReference>
<reference evidence="1 2" key="1">
    <citation type="journal article" date="2016" name="Genome Announc.">
        <title>Complete genome sequence of the hyperthermophilic and piezophilic archaeon Thermococcus barophilus Ch5, capable of growth at the expense of hydrogenogenesis from carbon monoxide and formate.</title>
        <authorList>
            <person name="Oger P."/>
            <person name="Sokolova T.G."/>
            <person name="Kozhevnikova D.A."/>
            <person name="Taranov E.A."/>
            <person name="Vannier P."/>
            <person name="Lee H.S."/>
            <person name="Kwon K.K."/>
            <person name="Kang S.G."/>
            <person name="Lee J.H."/>
            <person name="Bonch-Osmolovskaya E.A."/>
            <person name="Lebedinsky A.V."/>
        </authorList>
    </citation>
    <scope>NUCLEOTIDE SEQUENCE [LARGE SCALE GENOMIC DNA]</scope>
    <source>
        <strain evidence="2">Ch5</strain>
    </source>
</reference>
<dbReference type="AlphaFoldDB" id="A0A0S1XEB6"/>
<dbReference type="Proteomes" id="UP000066042">
    <property type="component" value="Chromosome"/>
</dbReference>
<evidence type="ECO:0008006" key="3">
    <source>
        <dbReference type="Google" id="ProtNLM"/>
    </source>
</evidence>